<dbReference type="InterPro" id="IPR029044">
    <property type="entry name" value="Nucleotide-diphossugar_trans"/>
</dbReference>
<evidence type="ECO:0000313" key="5">
    <source>
        <dbReference type="Proteomes" id="UP001208567"/>
    </source>
</evidence>
<name>A0ABQ5N3H7_9CLOT</name>
<sequence length="130" mass="14926">MLEIRQAVILGAGERKCFDRPVGFLELEDSAMIERLITILNANGIEKITVITGFKKEYYEELAKKKNLNLVYNEKYKWTGTMHSLALAKKFVDGDFLLIESDMVFEERAVSTILENENRNCMVVTQGMKL</sequence>
<dbReference type="SUPFAM" id="SSF53448">
    <property type="entry name" value="Nucleotide-diphospho-sugar transferases"/>
    <property type="match status" value="1"/>
</dbReference>
<dbReference type="EMBL" id="BRXR01000001">
    <property type="protein sequence ID" value="GLC29694.1"/>
    <property type="molecule type" value="Genomic_DNA"/>
</dbReference>
<gene>
    <name evidence="4" type="ORF">bsdE14_11040</name>
</gene>
<keyword evidence="2" id="KW-0548">Nucleotidyltransferase</keyword>
<dbReference type="Pfam" id="PF12804">
    <property type="entry name" value="NTP_transf_3"/>
    <property type="match status" value="1"/>
</dbReference>
<feature type="domain" description="MobA-like NTP transferase" evidence="3">
    <location>
        <begin position="7"/>
        <end position="121"/>
    </location>
</feature>
<comment type="caution">
    <text evidence="4">The sequence shown here is derived from an EMBL/GenBank/DDBJ whole genome shotgun (WGS) entry which is preliminary data.</text>
</comment>
<evidence type="ECO:0000256" key="2">
    <source>
        <dbReference type="ARBA" id="ARBA00022695"/>
    </source>
</evidence>
<dbReference type="Gene3D" id="3.90.550.10">
    <property type="entry name" value="Spore Coat Polysaccharide Biosynthesis Protein SpsA, Chain A"/>
    <property type="match status" value="1"/>
</dbReference>
<organism evidence="4 5">
    <name type="scientific">Clostridium omnivorum</name>
    <dbReference type="NCBI Taxonomy" id="1604902"/>
    <lineage>
        <taxon>Bacteria</taxon>
        <taxon>Bacillati</taxon>
        <taxon>Bacillota</taxon>
        <taxon>Clostridia</taxon>
        <taxon>Eubacteriales</taxon>
        <taxon>Clostridiaceae</taxon>
        <taxon>Clostridium</taxon>
    </lineage>
</organism>
<dbReference type="Proteomes" id="UP001208567">
    <property type="component" value="Unassembled WGS sequence"/>
</dbReference>
<dbReference type="InterPro" id="IPR050065">
    <property type="entry name" value="GlmU-like"/>
</dbReference>
<proteinExistence type="predicted"/>
<keyword evidence="1" id="KW-0808">Transferase</keyword>
<accession>A0ABQ5N3H7</accession>
<reference evidence="4 5" key="1">
    <citation type="journal article" date="2024" name="Int. J. Syst. Evol. Microbiol.">
        <title>Clostridium omnivorum sp. nov., isolated from anoxic soil under the treatment of reductive soil disinfestation.</title>
        <authorList>
            <person name="Ueki A."/>
            <person name="Tonouchi A."/>
            <person name="Kaku N."/>
            <person name="Honma S."/>
            <person name="Ueki K."/>
        </authorList>
    </citation>
    <scope>NUCLEOTIDE SEQUENCE [LARGE SCALE GENOMIC DNA]</scope>
    <source>
        <strain evidence="4 5">E14</strain>
    </source>
</reference>
<dbReference type="PANTHER" id="PTHR43584:SF5">
    <property type="entry name" value="PROTEIN LICC"/>
    <property type="match status" value="1"/>
</dbReference>
<dbReference type="PANTHER" id="PTHR43584">
    <property type="entry name" value="NUCLEOTIDYL TRANSFERASE"/>
    <property type="match status" value="1"/>
</dbReference>
<dbReference type="InterPro" id="IPR025877">
    <property type="entry name" value="MobA-like_NTP_Trfase"/>
</dbReference>
<protein>
    <recommendedName>
        <fullName evidence="3">MobA-like NTP transferase domain-containing protein</fullName>
    </recommendedName>
</protein>
<keyword evidence="5" id="KW-1185">Reference proteome</keyword>
<evidence type="ECO:0000313" key="4">
    <source>
        <dbReference type="EMBL" id="GLC29694.1"/>
    </source>
</evidence>
<evidence type="ECO:0000256" key="1">
    <source>
        <dbReference type="ARBA" id="ARBA00022679"/>
    </source>
</evidence>
<dbReference type="RefSeq" id="WP_264848982.1">
    <property type="nucleotide sequence ID" value="NZ_BRXR01000001.1"/>
</dbReference>
<evidence type="ECO:0000259" key="3">
    <source>
        <dbReference type="Pfam" id="PF12804"/>
    </source>
</evidence>